<accession>A0A1E7YZV7</accession>
<keyword evidence="4" id="KW-1185">Reference proteome</keyword>
<evidence type="ECO:0000313" key="1">
    <source>
        <dbReference type="EMBL" id="OFC62066.1"/>
    </source>
</evidence>
<proteinExistence type="predicted"/>
<organism evidence="1 3">
    <name type="scientific">Candidatus Erwinia dacicola</name>
    <dbReference type="NCBI Taxonomy" id="252393"/>
    <lineage>
        <taxon>Bacteria</taxon>
        <taxon>Pseudomonadati</taxon>
        <taxon>Pseudomonadota</taxon>
        <taxon>Gammaproteobacteria</taxon>
        <taxon>Enterobacterales</taxon>
        <taxon>Erwiniaceae</taxon>
        <taxon>Erwinia</taxon>
    </lineage>
</organism>
<reference evidence="2 4" key="2">
    <citation type="submission" date="2018-04" db="EMBL/GenBank/DDBJ databases">
        <title>Genomes of the Obligate Erwinia dacicola and Facultative Enterobacter sp. OLF Endosymbionts of the Olive Fruit fly, Bactrocera oleae.</title>
        <authorList>
            <person name="Estes A.M."/>
            <person name="Hearn D.J."/>
            <person name="Agarwal S."/>
            <person name="Pierson E.A."/>
            <person name="Dunning-Hotopp J.C."/>
        </authorList>
    </citation>
    <scope>NUCLEOTIDE SEQUENCE [LARGE SCALE GENOMIC DNA]</scope>
    <source>
        <strain evidence="2 4">Oroville</strain>
    </source>
</reference>
<dbReference type="AlphaFoldDB" id="A0A1E7YZV7"/>
<dbReference type="Proteomes" id="UP000243534">
    <property type="component" value="Unassembled WGS sequence"/>
</dbReference>
<evidence type="ECO:0000313" key="2">
    <source>
        <dbReference type="EMBL" id="RAP67448.1"/>
    </source>
</evidence>
<name>A0A1E7YZV7_9GAMM</name>
<reference evidence="1 3" key="1">
    <citation type="submission" date="2016-07" db="EMBL/GenBank/DDBJ databases">
        <authorList>
            <person name="Yuval B."/>
        </authorList>
    </citation>
    <scope>NUCLEOTIDE SEQUENCE [LARGE SCALE GENOMIC DNA]</scope>
    <source>
        <strain evidence="1 3">IL</strain>
    </source>
</reference>
<dbReference type="EMBL" id="MAYS01000301">
    <property type="protein sequence ID" value="OFC62066.1"/>
    <property type="molecule type" value="Genomic_DNA"/>
</dbReference>
<protein>
    <submittedName>
        <fullName evidence="1">Uncharacterized protein</fullName>
    </submittedName>
</protein>
<comment type="caution">
    <text evidence="1">The sequence shown here is derived from an EMBL/GenBank/DDBJ whole genome shotgun (WGS) entry which is preliminary data.</text>
</comment>
<sequence>MEAPEIIQAGTEAIWRRQPGKAGYGLNGPTNPPSLSDVLKHLAYSDEEVNGSETKGFDSDTLRNNINYSYNIHY</sequence>
<dbReference type="Proteomes" id="UP000244334">
    <property type="component" value="Unassembled WGS sequence"/>
</dbReference>
<evidence type="ECO:0000313" key="3">
    <source>
        <dbReference type="Proteomes" id="UP000243534"/>
    </source>
</evidence>
<dbReference type="EMBL" id="LJAM02000915">
    <property type="protein sequence ID" value="RAP67448.1"/>
    <property type="molecule type" value="Genomic_DNA"/>
</dbReference>
<evidence type="ECO:0000313" key="4">
    <source>
        <dbReference type="Proteomes" id="UP000244334"/>
    </source>
</evidence>
<gene>
    <name evidence="2" type="ORF">ACZ87_03961</name>
    <name evidence="1" type="ORF">BBW68_01750</name>
</gene>